<evidence type="ECO:0000256" key="1">
    <source>
        <dbReference type="SAM" id="Phobius"/>
    </source>
</evidence>
<dbReference type="Gene3D" id="3.20.20.450">
    <property type="entry name" value="EAL domain"/>
    <property type="match status" value="1"/>
</dbReference>
<feature type="transmembrane region" description="Helical" evidence="1">
    <location>
        <begin position="103"/>
        <end position="123"/>
    </location>
</feature>
<keyword evidence="1" id="KW-0812">Transmembrane</keyword>
<dbReference type="PANTHER" id="PTHR33121">
    <property type="entry name" value="CYCLIC DI-GMP PHOSPHODIESTERASE PDEF"/>
    <property type="match status" value="1"/>
</dbReference>
<keyword evidence="1" id="KW-0472">Membrane</keyword>
<dbReference type="SMART" id="SM00052">
    <property type="entry name" value="EAL"/>
    <property type="match status" value="1"/>
</dbReference>
<feature type="transmembrane region" description="Helical" evidence="1">
    <location>
        <begin position="21"/>
        <end position="42"/>
    </location>
</feature>
<dbReference type="PROSITE" id="PS50887">
    <property type="entry name" value="GGDEF"/>
    <property type="match status" value="1"/>
</dbReference>
<evidence type="ECO:0000259" key="2">
    <source>
        <dbReference type="PROSITE" id="PS50883"/>
    </source>
</evidence>
<protein>
    <submittedName>
        <fullName evidence="4">Diguanylate cyclase (GGDEF) domain-containing protein</fullName>
    </submittedName>
</protein>
<dbReference type="Gene3D" id="1.10.1760.20">
    <property type="match status" value="1"/>
</dbReference>
<dbReference type="RefSeq" id="WP_092828510.1">
    <property type="nucleotide sequence ID" value="NZ_FOGS01000008.1"/>
</dbReference>
<gene>
    <name evidence="4" type="ORF">SAMN04487958_108138</name>
</gene>
<dbReference type="SUPFAM" id="SSF55073">
    <property type="entry name" value="Nucleotide cyclase"/>
    <property type="match status" value="1"/>
</dbReference>
<dbReference type="CDD" id="cd01948">
    <property type="entry name" value="EAL"/>
    <property type="match status" value="1"/>
</dbReference>
<evidence type="ECO:0000313" key="5">
    <source>
        <dbReference type="Proteomes" id="UP000198505"/>
    </source>
</evidence>
<dbReference type="InterPro" id="IPR001633">
    <property type="entry name" value="EAL_dom"/>
</dbReference>
<evidence type="ECO:0000259" key="3">
    <source>
        <dbReference type="PROSITE" id="PS50887"/>
    </source>
</evidence>
<sequence length="564" mass="62385">MTRQASSWILGMRERKTSKSYFLVFFCCIGILLSAGTLLVNFTGGTPNENAHFMYVPIFLAAAIYGVVGGVVTGLFAGLMLGPVIGGNMDSLNTIMTTWGVRTLWFVAIGACSGLLIQLINFLSNEQRKKVLHDPSTGLPNQAALIEDLAAQITPESIKKTPIAVVLIRATDHSEFVEVFGIEEGDRIIDTVSQQLTQSCPEVQKSYRFGTSELALIVDSKNDEDLERVSHLLHAAASATFMVDDLPVRIEPALGFGHGHNERDVTRHPLEIVRRARVALEKAVILERQMMSYEPDFDTANRDSLELIARAEKGLHAGEFELHYQPKVRLTDRHLAGVEALIRWRRPDGEIVPPGMFMPKLERTSLIDAFSLFVIQTGIEYARSGLLVPVSINLTPRNLTNGSLVDALIESLRESGVPPEHFEVEITESGLMQEPESTIRGLNRLRDQGIAVSIDDFGTGYASFAYLRKLPVTGLKIDREFIRLLEDDAKTRRLVLTMIEAGHALDLSVTAEGIETEEQAKLLTEFGCDLGQGFLWSPALEASVLRERMASPAFNHFSTNKWPA</sequence>
<dbReference type="Pfam" id="PF00563">
    <property type="entry name" value="EAL"/>
    <property type="match status" value="1"/>
</dbReference>
<dbReference type="SUPFAM" id="SSF141868">
    <property type="entry name" value="EAL domain-like"/>
    <property type="match status" value="1"/>
</dbReference>
<feature type="domain" description="EAL" evidence="2">
    <location>
        <begin position="304"/>
        <end position="553"/>
    </location>
</feature>
<dbReference type="Pfam" id="PF00990">
    <property type="entry name" value="GGDEF"/>
    <property type="match status" value="1"/>
</dbReference>
<dbReference type="NCBIfam" id="TIGR00254">
    <property type="entry name" value="GGDEF"/>
    <property type="match status" value="1"/>
</dbReference>
<dbReference type="SMART" id="SM00267">
    <property type="entry name" value="GGDEF"/>
    <property type="match status" value="1"/>
</dbReference>
<accession>A0A1H9V6N8</accession>
<organism evidence="4 5">
    <name type="scientific">Vreelandella subterranea</name>
    <dbReference type="NCBI Taxonomy" id="416874"/>
    <lineage>
        <taxon>Bacteria</taxon>
        <taxon>Pseudomonadati</taxon>
        <taxon>Pseudomonadota</taxon>
        <taxon>Gammaproteobacteria</taxon>
        <taxon>Oceanospirillales</taxon>
        <taxon>Halomonadaceae</taxon>
        <taxon>Vreelandella</taxon>
    </lineage>
</organism>
<dbReference type="InterPro" id="IPR035919">
    <property type="entry name" value="EAL_sf"/>
</dbReference>
<dbReference type="Gene3D" id="3.30.70.270">
    <property type="match status" value="1"/>
</dbReference>
<feature type="transmembrane region" description="Helical" evidence="1">
    <location>
        <begin position="54"/>
        <end position="82"/>
    </location>
</feature>
<dbReference type="InterPro" id="IPR043128">
    <property type="entry name" value="Rev_trsase/Diguanyl_cyclase"/>
</dbReference>
<dbReference type="AlphaFoldDB" id="A0A1H9V6N8"/>
<dbReference type="PANTHER" id="PTHR33121:SF70">
    <property type="entry name" value="SIGNALING PROTEIN YKOW"/>
    <property type="match status" value="1"/>
</dbReference>
<reference evidence="5" key="1">
    <citation type="submission" date="2016-10" db="EMBL/GenBank/DDBJ databases">
        <authorList>
            <person name="Varghese N."/>
            <person name="Submissions S."/>
        </authorList>
    </citation>
    <scope>NUCLEOTIDE SEQUENCE [LARGE SCALE GENOMIC DNA]</scope>
    <source>
        <strain evidence="5">CGMCC 1.6495</strain>
    </source>
</reference>
<dbReference type="GO" id="GO:0071111">
    <property type="term" value="F:cyclic-guanylate-specific phosphodiesterase activity"/>
    <property type="evidence" value="ECO:0007669"/>
    <property type="project" value="InterPro"/>
</dbReference>
<name>A0A1H9V6N8_9GAMM</name>
<dbReference type="PROSITE" id="PS50883">
    <property type="entry name" value="EAL"/>
    <property type="match status" value="1"/>
</dbReference>
<dbReference type="InterPro" id="IPR000160">
    <property type="entry name" value="GGDEF_dom"/>
</dbReference>
<evidence type="ECO:0000313" key="4">
    <source>
        <dbReference type="EMBL" id="SES17248.1"/>
    </source>
</evidence>
<feature type="domain" description="GGDEF" evidence="3">
    <location>
        <begin position="161"/>
        <end position="296"/>
    </location>
</feature>
<keyword evidence="1" id="KW-1133">Transmembrane helix</keyword>
<dbReference type="EMBL" id="FOGS01000008">
    <property type="protein sequence ID" value="SES17248.1"/>
    <property type="molecule type" value="Genomic_DNA"/>
</dbReference>
<dbReference type="Proteomes" id="UP000198505">
    <property type="component" value="Unassembled WGS sequence"/>
</dbReference>
<dbReference type="InterPro" id="IPR050706">
    <property type="entry name" value="Cyclic-di-GMP_PDE-like"/>
</dbReference>
<keyword evidence="5" id="KW-1185">Reference proteome</keyword>
<proteinExistence type="predicted"/>
<dbReference type="InterPro" id="IPR029787">
    <property type="entry name" value="Nucleotide_cyclase"/>
</dbReference>
<dbReference type="STRING" id="416874.SAMN04487958_108138"/>